<evidence type="ECO:0000313" key="1">
    <source>
        <dbReference type="EMBL" id="KAJ8356432.1"/>
    </source>
</evidence>
<evidence type="ECO:0000313" key="2">
    <source>
        <dbReference type="Proteomes" id="UP001152622"/>
    </source>
</evidence>
<feature type="non-terminal residue" evidence="1">
    <location>
        <position position="1"/>
    </location>
</feature>
<organism evidence="1 2">
    <name type="scientific">Synaphobranchus kaupii</name>
    <name type="common">Kaup's arrowtooth eel</name>
    <dbReference type="NCBI Taxonomy" id="118154"/>
    <lineage>
        <taxon>Eukaryota</taxon>
        <taxon>Metazoa</taxon>
        <taxon>Chordata</taxon>
        <taxon>Craniata</taxon>
        <taxon>Vertebrata</taxon>
        <taxon>Euteleostomi</taxon>
        <taxon>Actinopterygii</taxon>
        <taxon>Neopterygii</taxon>
        <taxon>Teleostei</taxon>
        <taxon>Anguilliformes</taxon>
        <taxon>Synaphobranchidae</taxon>
        <taxon>Synaphobranchus</taxon>
    </lineage>
</organism>
<keyword evidence="2" id="KW-1185">Reference proteome</keyword>
<dbReference type="AlphaFoldDB" id="A0A9Q1FDY2"/>
<comment type="caution">
    <text evidence="1">The sequence shown here is derived from an EMBL/GenBank/DDBJ whole genome shotgun (WGS) entry which is preliminary data.</text>
</comment>
<protein>
    <submittedName>
        <fullName evidence="1">Uncharacterized protein</fullName>
    </submittedName>
</protein>
<gene>
    <name evidence="1" type="ORF">SKAU_G00192260</name>
</gene>
<proteinExistence type="predicted"/>
<name>A0A9Q1FDY2_SYNKA</name>
<accession>A0A9Q1FDY2</accession>
<reference evidence="1" key="1">
    <citation type="journal article" date="2023" name="Science">
        <title>Genome structures resolve the early diversification of teleost fishes.</title>
        <authorList>
            <person name="Parey E."/>
            <person name="Louis A."/>
            <person name="Montfort J."/>
            <person name="Bouchez O."/>
            <person name="Roques C."/>
            <person name="Iampietro C."/>
            <person name="Lluch J."/>
            <person name="Castinel A."/>
            <person name="Donnadieu C."/>
            <person name="Desvignes T."/>
            <person name="Floi Bucao C."/>
            <person name="Jouanno E."/>
            <person name="Wen M."/>
            <person name="Mejri S."/>
            <person name="Dirks R."/>
            <person name="Jansen H."/>
            <person name="Henkel C."/>
            <person name="Chen W.J."/>
            <person name="Zahm M."/>
            <person name="Cabau C."/>
            <person name="Klopp C."/>
            <person name="Thompson A.W."/>
            <person name="Robinson-Rechavi M."/>
            <person name="Braasch I."/>
            <person name="Lecointre G."/>
            <person name="Bobe J."/>
            <person name="Postlethwait J.H."/>
            <person name="Berthelot C."/>
            <person name="Roest Crollius H."/>
            <person name="Guiguen Y."/>
        </authorList>
    </citation>
    <scope>NUCLEOTIDE SEQUENCE</scope>
    <source>
        <strain evidence="1">WJC10195</strain>
    </source>
</reference>
<dbReference type="Proteomes" id="UP001152622">
    <property type="component" value="Chromosome 6"/>
</dbReference>
<sequence length="123" mass="14013">RGVGSLVSGIRQGESESSCFSSHRSSISKTGNRNLNGMRFDSNHSFHGVIVLRAELFLKQVRRALKLWTDNFGISIVSARRRAAEFRKYNTRDKCTPNESKNCFFQNLRREYVGNEQNLNPTG</sequence>
<dbReference type="EMBL" id="JAINUF010000006">
    <property type="protein sequence ID" value="KAJ8356432.1"/>
    <property type="molecule type" value="Genomic_DNA"/>
</dbReference>